<proteinExistence type="predicted"/>
<reference evidence="1" key="2">
    <citation type="submission" date="2020-02" db="EMBL/GenBank/DDBJ databases">
        <authorList>
            <person name="Gilchrist C.L.M."/>
            <person name="Chooi Y.-H."/>
        </authorList>
    </citation>
    <scope>NUCLEOTIDE SEQUENCE</scope>
    <source>
        <strain evidence="1">MST-FP2251</strain>
    </source>
</reference>
<comment type="caution">
    <text evidence="1">The sequence shown here is derived from an EMBL/GenBank/DDBJ whole genome shotgun (WGS) entry which is preliminary data.</text>
</comment>
<dbReference type="EMBL" id="VCAU01000206">
    <property type="protein sequence ID" value="KAF9882874.1"/>
    <property type="molecule type" value="Genomic_DNA"/>
</dbReference>
<sequence>MVPATIRTRGLWSLVGRDTIYPPLCLRIIVVVETDEQSLENSLEDPAIMPAMFLQSGDPELFASVHLLRISQSHELSDKTRFRLLKREVLKALDWADRDRLEIQTRFSSAHLPGLLHKAVDHIAQNPLSIFNLITALRPEQRSDN</sequence>
<dbReference type="AlphaFoldDB" id="A0AAD4CAI1"/>
<name>A0AAD4CAI1_ASPNN</name>
<dbReference type="Proteomes" id="UP001194746">
    <property type="component" value="Unassembled WGS sequence"/>
</dbReference>
<evidence type="ECO:0000313" key="1">
    <source>
        <dbReference type="EMBL" id="KAF9882874.1"/>
    </source>
</evidence>
<evidence type="ECO:0000313" key="2">
    <source>
        <dbReference type="Proteomes" id="UP001194746"/>
    </source>
</evidence>
<accession>A0AAD4CAI1</accession>
<protein>
    <submittedName>
        <fullName evidence="1">Uncharacterized protein</fullName>
    </submittedName>
</protein>
<gene>
    <name evidence="1" type="ORF">FE257_004931</name>
</gene>
<keyword evidence="2" id="KW-1185">Reference proteome</keyword>
<reference evidence="1" key="1">
    <citation type="journal article" date="2019" name="Beilstein J. Org. Chem.">
        <title>Nanangenines: drimane sesquiterpenoids as the dominant metabolite cohort of a novel Australian fungus, Aspergillus nanangensis.</title>
        <authorList>
            <person name="Lacey H.J."/>
            <person name="Gilchrist C.L.M."/>
            <person name="Crombie A."/>
            <person name="Kalaitzis J.A."/>
            <person name="Vuong D."/>
            <person name="Rutledge P.J."/>
            <person name="Turner P."/>
            <person name="Pitt J.I."/>
            <person name="Lacey E."/>
            <person name="Chooi Y.H."/>
            <person name="Piggott A.M."/>
        </authorList>
    </citation>
    <scope>NUCLEOTIDE SEQUENCE</scope>
    <source>
        <strain evidence="1">MST-FP2251</strain>
    </source>
</reference>
<organism evidence="1 2">
    <name type="scientific">Aspergillus nanangensis</name>
    <dbReference type="NCBI Taxonomy" id="2582783"/>
    <lineage>
        <taxon>Eukaryota</taxon>
        <taxon>Fungi</taxon>
        <taxon>Dikarya</taxon>
        <taxon>Ascomycota</taxon>
        <taxon>Pezizomycotina</taxon>
        <taxon>Eurotiomycetes</taxon>
        <taxon>Eurotiomycetidae</taxon>
        <taxon>Eurotiales</taxon>
        <taxon>Aspergillaceae</taxon>
        <taxon>Aspergillus</taxon>
        <taxon>Aspergillus subgen. Circumdati</taxon>
    </lineage>
</organism>